<feature type="compositionally biased region" description="Polar residues" evidence="1">
    <location>
        <begin position="77"/>
        <end position="97"/>
    </location>
</feature>
<name>A0ABQ8D9R6_BRANA</name>
<comment type="caution">
    <text evidence="2">The sequence shown here is derived from an EMBL/GenBank/DDBJ whole genome shotgun (WGS) entry which is preliminary data.</text>
</comment>
<proteinExistence type="predicted"/>
<feature type="region of interest" description="Disordered" evidence="1">
    <location>
        <begin position="26"/>
        <end position="45"/>
    </location>
</feature>
<dbReference type="EMBL" id="JAGKQM010000005">
    <property type="protein sequence ID" value="KAH0925493.1"/>
    <property type="molecule type" value="Genomic_DNA"/>
</dbReference>
<protein>
    <submittedName>
        <fullName evidence="2">Uncharacterized protein</fullName>
    </submittedName>
</protein>
<organism evidence="2 3">
    <name type="scientific">Brassica napus</name>
    <name type="common">Rape</name>
    <dbReference type="NCBI Taxonomy" id="3708"/>
    <lineage>
        <taxon>Eukaryota</taxon>
        <taxon>Viridiplantae</taxon>
        <taxon>Streptophyta</taxon>
        <taxon>Embryophyta</taxon>
        <taxon>Tracheophyta</taxon>
        <taxon>Spermatophyta</taxon>
        <taxon>Magnoliopsida</taxon>
        <taxon>eudicotyledons</taxon>
        <taxon>Gunneridae</taxon>
        <taxon>Pentapetalae</taxon>
        <taxon>rosids</taxon>
        <taxon>malvids</taxon>
        <taxon>Brassicales</taxon>
        <taxon>Brassicaceae</taxon>
        <taxon>Brassiceae</taxon>
        <taxon>Brassica</taxon>
    </lineage>
</organism>
<reference evidence="2 3" key="1">
    <citation type="submission" date="2021-05" db="EMBL/GenBank/DDBJ databases">
        <title>Genome Assembly of Synthetic Allotetraploid Brassica napus Reveals Homoeologous Exchanges between Subgenomes.</title>
        <authorList>
            <person name="Davis J.T."/>
        </authorList>
    </citation>
    <scope>NUCLEOTIDE SEQUENCE [LARGE SCALE GENOMIC DNA]</scope>
    <source>
        <strain evidence="3">cv. Da-Ae</strain>
        <tissue evidence="2">Seedling</tissue>
    </source>
</reference>
<keyword evidence="3" id="KW-1185">Reference proteome</keyword>
<feature type="region of interest" description="Disordered" evidence="1">
    <location>
        <begin position="74"/>
        <end position="97"/>
    </location>
</feature>
<accession>A0ABQ8D9R6</accession>
<evidence type="ECO:0000313" key="2">
    <source>
        <dbReference type="EMBL" id="KAH0925493.1"/>
    </source>
</evidence>
<dbReference type="Proteomes" id="UP000824890">
    <property type="component" value="Unassembled WGS sequence"/>
</dbReference>
<evidence type="ECO:0000313" key="3">
    <source>
        <dbReference type="Proteomes" id="UP000824890"/>
    </source>
</evidence>
<sequence length="97" mass="11437">MHLNHQNDTRRIRLDLTVSAAKHHQNHFTTTSFRRSSETVEPPPKPSQFFQLYLPVGEHHLSLRAHPTRPTLHRFNTRATNKNHPIQNRTPNLKNHK</sequence>
<evidence type="ECO:0000256" key="1">
    <source>
        <dbReference type="SAM" id="MobiDB-lite"/>
    </source>
</evidence>
<gene>
    <name evidence="2" type="ORF">HID58_017749</name>
</gene>